<dbReference type="EMBL" id="JANVFS010000037">
    <property type="protein sequence ID" value="KAJ4468639.1"/>
    <property type="molecule type" value="Genomic_DNA"/>
</dbReference>
<evidence type="ECO:0000313" key="3">
    <source>
        <dbReference type="Proteomes" id="UP001150238"/>
    </source>
</evidence>
<name>A0A9W8ZW69_9AGAR</name>
<organism evidence="2 3">
    <name type="scientific">Lentinula lateritia</name>
    <dbReference type="NCBI Taxonomy" id="40482"/>
    <lineage>
        <taxon>Eukaryota</taxon>
        <taxon>Fungi</taxon>
        <taxon>Dikarya</taxon>
        <taxon>Basidiomycota</taxon>
        <taxon>Agaricomycotina</taxon>
        <taxon>Agaricomycetes</taxon>
        <taxon>Agaricomycetidae</taxon>
        <taxon>Agaricales</taxon>
        <taxon>Marasmiineae</taxon>
        <taxon>Omphalotaceae</taxon>
        <taxon>Lentinula</taxon>
    </lineage>
</organism>
<accession>A0A9W8ZW69</accession>
<evidence type="ECO:0000313" key="2">
    <source>
        <dbReference type="EMBL" id="KAJ4468639.1"/>
    </source>
</evidence>
<reference evidence="2" key="1">
    <citation type="submission" date="2022-08" db="EMBL/GenBank/DDBJ databases">
        <authorList>
            <consortium name="DOE Joint Genome Institute"/>
            <person name="Min B."/>
            <person name="Riley R."/>
            <person name="Sierra-Patev S."/>
            <person name="Naranjo-Ortiz M."/>
            <person name="Looney B."/>
            <person name="Konkel Z."/>
            <person name="Slot J.C."/>
            <person name="Sakamoto Y."/>
            <person name="Steenwyk J.L."/>
            <person name="Rokas A."/>
            <person name="Carro J."/>
            <person name="Camarero S."/>
            <person name="Ferreira P."/>
            <person name="Molpeceres G."/>
            <person name="Ruiz-Duenas F.J."/>
            <person name="Serrano A."/>
            <person name="Henrissat B."/>
            <person name="Drula E."/>
            <person name="Hughes K.W."/>
            <person name="Mata J.L."/>
            <person name="Ishikawa N.K."/>
            <person name="Vargas-Isla R."/>
            <person name="Ushijima S."/>
            <person name="Smith C.A."/>
            <person name="Ahrendt S."/>
            <person name="Andreopoulos W."/>
            <person name="He G."/>
            <person name="Labutti K."/>
            <person name="Lipzen A."/>
            <person name="Ng V."/>
            <person name="Sandor L."/>
            <person name="Barry K."/>
            <person name="Martinez A.T."/>
            <person name="Xiao Y."/>
            <person name="Gibbons J.G."/>
            <person name="Terashima K."/>
            <person name="Hibbett D.S."/>
            <person name="Grigoriev I.V."/>
        </authorList>
    </citation>
    <scope>NUCLEOTIDE SEQUENCE</scope>
    <source>
        <strain evidence="2">Sp2 HRB7682 ss15</strain>
    </source>
</reference>
<sequence>YPSLLPQTTTGPSETPPAEPTAPFFDPEIFRSYLLALLPPVIGAWPSDLERIFDADFEERVSRFSGEGGNVLYVVKAKDEVEGDSEQTFLYQLTQHLTYHPSHPSHVLTLALIKPLSIPQLC</sequence>
<gene>
    <name evidence="2" type="ORF">C8J55DRAFT_201221</name>
</gene>
<protein>
    <submittedName>
        <fullName evidence="2">Uncharacterized protein</fullName>
    </submittedName>
</protein>
<evidence type="ECO:0000256" key="1">
    <source>
        <dbReference type="SAM" id="MobiDB-lite"/>
    </source>
</evidence>
<proteinExistence type="predicted"/>
<dbReference type="Proteomes" id="UP001150238">
    <property type="component" value="Unassembled WGS sequence"/>
</dbReference>
<dbReference type="AlphaFoldDB" id="A0A9W8ZW69"/>
<feature type="region of interest" description="Disordered" evidence="1">
    <location>
        <begin position="1"/>
        <end position="23"/>
    </location>
</feature>
<comment type="caution">
    <text evidence="2">The sequence shown here is derived from an EMBL/GenBank/DDBJ whole genome shotgun (WGS) entry which is preliminary data.</text>
</comment>
<feature type="non-terminal residue" evidence="2">
    <location>
        <position position="1"/>
    </location>
</feature>
<reference evidence="2" key="2">
    <citation type="journal article" date="2023" name="Proc. Natl. Acad. Sci. U.S.A.">
        <title>A global phylogenomic analysis of the shiitake genus Lentinula.</title>
        <authorList>
            <person name="Sierra-Patev S."/>
            <person name="Min B."/>
            <person name="Naranjo-Ortiz M."/>
            <person name="Looney B."/>
            <person name="Konkel Z."/>
            <person name="Slot J.C."/>
            <person name="Sakamoto Y."/>
            <person name="Steenwyk J.L."/>
            <person name="Rokas A."/>
            <person name="Carro J."/>
            <person name="Camarero S."/>
            <person name="Ferreira P."/>
            <person name="Molpeceres G."/>
            <person name="Ruiz-Duenas F.J."/>
            <person name="Serrano A."/>
            <person name="Henrissat B."/>
            <person name="Drula E."/>
            <person name="Hughes K.W."/>
            <person name="Mata J.L."/>
            <person name="Ishikawa N.K."/>
            <person name="Vargas-Isla R."/>
            <person name="Ushijima S."/>
            <person name="Smith C.A."/>
            <person name="Donoghue J."/>
            <person name="Ahrendt S."/>
            <person name="Andreopoulos W."/>
            <person name="He G."/>
            <person name="LaButti K."/>
            <person name="Lipzen A."/>
            <person name="Ng V."/>
            <person name="Riley R."/>
            <person name="Sandor L."/>
            <person name="Barry K."/>
            <person name="Martinez A.T."/>
            <person name="Xiao Y."/>
            <person name="Gibbons J.G."/>
            <person name="Terashima K."/>
            <person name="Grigoriev I.V."/>
            <person name="Hibbett D."/>
        </authorList>
    </citation>
    <scope>NUCLEOTIDE SEQUENCE</scope>
    <source>
        <strain evidence="2">Sp2 HRB7682 ss15</strain>
    </source>
</reference>